<protein>
    <submittedName>
        <fullName evidence="1">Uncharacterized protein</fullName>
    </submittedName>
</protein>
<sequence>MITDILKNKIMNDGTELLSLVIEAHGGIERWNQLKEADIHVQIGGFTWIYKGQPDLLNDIHYRAQLHHQYGNYYPFVSQDNLSVFETGRVAIETKGGELIEELLHPRASFAAHTRESKWSKLQLVYFASYAMWNYLTFPFNFTLPGFMLQEVEPWTENGESWRRLEVTFPDYLETHSKKQTFYYGEDGLLRRHDYNAVVLGGVPAAHYVYNHKDFSGIMIPTKRRVYSRKEDNSFSAEPVFITIDILDVKLK</sequence>
<dbReference type="EMBL" id="FXTN01000014">
    <property type="protein sequence ID" value="SMO97269.1"/>
    <property type="molecule type" value="Genomic_DNA"/>
</dbReference>
<name>A0A521FMA0_9SPHI</name>
<gene>
    <name evidence="1" type="ORF">SAMN06265348_1144</name>
</gene>
<dbReference type="AlphaFoldDB" id="A0A521FMA0"/>
<organism evidence="1 2">
    <name type="scientific">Pedobacter westerhofensis</name>
    <dbReference type="NCBI Taxonomy" id="425512"/>
    <lineage>
        <taxon>Bacteria</taxon>
        <taxon>Pseudomonadati</taxon>
        <taxon>Bacteroidota</taxon>
        <taxon>Sphingobacteriia</taxon>
        <taxon>Sphingobacteriales</taxon>
        <taxon>Sphingobacteriaceae</taxon>
        <taxon>Pedobacter</taxon>
    </lineage>
</organism>
<keyword evidence="2" id="KW-1185">Reference proteome</keyword>
<accession>A0A521FMA0</accession>
<proteinExistence type="predicted"/>
<reference evidence="1 2" key="1">
    <citation type="submission" date="2017-05" db="EMBL/GenBank/DDBJ databases">
        <authorList>
            <person name="Varghese N."/>
            <person name="Submissions S."/>
        </authorList>
    </citation>
    <scope>NUCLEOTIDE SEQUENCE [LARGE SCALE GENOMIC DNA]</scope>
    <source>
        <strain evidence="1 2">DSM 19036</strain>
    </source>
</reference>
<evidence type="ECO:0000313" key="2">
    <source>
        <dbReference type="Proteomes" id="UP000320300"/>
    </source>
</evidence>
<dbReference type="Proteomes" id="UP000320300">
    <property type="component" value="Unassembled WGS sequence"/>
</dbReference>
<evidence type="ECO:0000313" key="1">
    <source>
        <dbReference type="EMBL" id="SMO97269.1"/>
    </source>
</evidence>